<feature type="chain" id="PRO_5039439282" evidence="2">
    <location>
        <begin position="24"/>
        <end position="291"/>
    </location>
</feature>
<gene>
    <name evidence="4" type="ORF">H9808_01360</name>
</gene>
<dbReference type="AlphaFoldDB" id="A0A9D2JXP2"/>
<comment type="caution">
    <text evidence="4">The sequence shown here is derived from an EMBL/GenBank/DDBJ whole genome shotgun (WGS) entry which is preliminary data.</text>
</comment>
<proteinExistence type="predicted"/>
<evidence type="ECO:0000256" key="2">
    <source>
        <dbReference type="SAM" id="SignalP"/>
    </source>
</evidence>
<dbReference type="PROSITE" id="PS51257">
    <property type="entry name" value="PROKAR_LIPOPROTEIN"/>
    <property type="match status" value="1"/>
</dbReference>
<evidence type="ECO:0000259" key="3">
    <source>
        <dbReference type="SMART" id="SM00062"/>
    </source>
</evidence>
<accession>A0A9D2JXP2</accession>
<evidence type="ECO:0000313" key="5">
    <source>
        <dbReference type="Proteomes" id="UP000824106"/>
    </source>
</evidence>
<evidence type="ECO:0000313" key="4">
    <source>
        <dbReference type="EMBL" id="HIZ70418.1"/>
    </source>
</evidence>
<protein>
    <submittedName>
        <fullName evidence="4">Transporter substrate-binding domain-containing protein</fullName>
    </submittedName>
</protein>
<sequence length="291" mass="31769">MKIKNRRTILSLMVLLFSFALVACGENDQANNGSGDKLEDIKAAGELTIGTSPDYPPLEFYVLDENGNRQIAGSDITLAQAIADEIGVELNIRATDFNGVIANIQSGSVDMGISGFTFTEQRAEVMDFSEGYLQESTLGYQGLMMQKDVAEKYDSIEEIADADLVLGAQGGSIQFELAANLTNEANIKQYGTLDVGLAALNEGDIDGMVVSTSSAEPMLRTFPNLMILPQEDFDLDPERLYSTNVIAFPKGEEYQSLIELSNKVIKENKENGNLEEWHTDAVNLSKDAIEE</sequence>
<dbReference type="PANTHER" id="PTHR35936">
    <property type="entry name" value="MEMBRANE-BOUND LYTIC MUREIN TRANSGLYCOSYLASE F"/>
    <property type="match status" value="1"/>
</dbReference>
<dbReference type="Gene3D" id="3.40.190.10">
    <property type="entry name" value="Periplasmic binding protein-like II"/>
    <property type="match status" value="2"/>
</dbReference>
<evidence type="ECO:0000256" key="1">
    <source>
        <dbReference type="ARBA" id="ARBA00022729"/>
    </source>
</evidence>
<keyword evidence="1 2" id="KW-0732">Signal</keyword>
<reference evidence="4" key="2">
    <citation type="submission" date="2021-04" db="EMBL/GenBank/DDBJ databases">
        <authorList>
            <person name="Gilroy R."/>
        </authorList>
    </citation>
    <scope>NUCLEOTIDE SEQUENCE</scope>
    <source>
        <strain evidence="4">CHK169-4300</strain>
    </source>
</reference>
<feature type="domain" description="Solute-binding protein family 3/N-terminal" evidence="3">
    <location>
        <begin position="46"/>
        <end position="281"/>
    </location>
</feature>
<dbReference type="EMBL" id="DXAZ01000018">
    <property type="protein sequence ID" value="HIZ70418.1"/>
    <property type="molecule type" value="Genomic_DNA"/>
</dbReference>
<organism evidence="4 5">
    <name type="scientific">Candidatus Atopostipes pullistercoris</name>
    <dbReference type="NCBI Taxonomy" id="2838467"/>
    <lineage>
        <taxon>Bacteria</taxon>
        <taxon>Bacillati</taxon>
        <taxon>Bacillota</taxon>
        <taxon>Bacilli</taxon>
        <taxon>Lactobacillales</taxon>
        <taxon>Carnobacteriaceae</taxon>
        <taxon>Atopostipes</taxon>
    </lineage>
</organism>
<dbReference type="SMART" id="SM00062">
    <property type="entry name" value="PBPb"/>
    <property type="match status" value="1"/>
</dbReference>
<dbReference type="SUPFAM" id="SSF53850">
    <property type="entry name" value="Periplasmic binding protein-like II"/>
    <property type="match status" value="1"/>
</dbReference>
<name>A0A9D2JXP2_9LACT</name>
<feature type="signal peptide" evidence="2">
    <location>
        <begin position="1"/>
        <end position="23"/>
    </location>
</feature>
<dbReference type="InterPro" id="IPR001638">
    <property type="entry name" value="Solute-binding_3/MltF_N"/>
</dbReference>
<dbReference type="Pfam" id="PF00497">
    <property type="entry name" value="SBP_bac_3"/>
    <property type="match status" value="1"/>
</dbReference>
<dbReference type="PANTHER" id="PTHR35936:SF17">
    <property type="entry name" value="ARGININE-BINDING EXTRACELLULAR PROTEIN ARTP"/>
    <property type="match status" value="1"/>
</dbReference>
<reference evidence="4" key="1">
    <citation type="journal article" date="2021" name="PeerJ">
        <title>Extensive microbial diversity within the chicken gut microbiome revealed by metagenomics and culture.</title>
        <authorList>
            <person name="Gilroy R."/>
            <person name="Ravi A."/>
            <person name="Getino M."/>
            <person name="Pursley I."/>
            <person name="Horton D.L."/>
            <person name="Alikhan N.F."/>
            <person name="Baker D."/>
            <person name="Gharbi K."/>
            <person name="Hall N."/>
            <person name="Watson M."/>
            <person name="Adriaenssens E.M."/>
            <person name="Foster-Nyarko E."/>
            <person name="Jarju S."/>
            <person name="Secka A."/>
            <person name="Antonio M."/>
            <person name="Oren A."/>
            <person name="Chaudhuri R.R."/>
            <person name="La Ragione R."/>
            <person name="Hildebrand F."/>
            <person name="Pallen M.J."/>
        </authorList>
    </citation>
    <scope>NUCLEOTIDE SEQUENCE</scope>
    <source>
        <strain evidence="4">CHK169-4300</strain>
    </source>
</reference>
<dbReference type="Proteomes" id="UP000824106">
    <property type="component" value="Unassembled WGS sequence"/>
</dbReference>